<feature type="compositionally biased region" description="Basic residues" evidence="1">
    <location>
        <begin position="120"/>
        <end position="129"/>
    </location>
</feature>
<protein>
    <submittedName>
        <fullName evidence="3">XRE family transcriptional regulator</fullName>
    </submittedName>
</protein>
<dbReference type="Proteomes" id="UP000037020">
    <property type="component" value="Unassembled WGS sequence"/>
</dbReference>
<feature type="domain" description="HTH cro/C1-type" evidence="2">
    <location>
        <begin position="12"/>
        <end position="56"/>
    </location>
</feature>
<feature type="non-terminal residue" evidence="3">
    <location>
        <position position="129"/>
    </location>
</feature>
<feature type="region of interest" description="Disordered" evidence="1">
    <location>
        <begin position="69"/>
        <end position="129"/>
    </location>
</feature>
<accession>A0ABR5IVR7</accession>
<sequence>MPEQPYEFGRELRRRRLAAEWSLERLGQSVHYSKAQLSKVERGLKRPTPELSRLCDTALGAGGALAALVPDRPAMTGRPGSDPRHNGPRHDDAHHDNAHHDDEVWLMRLGKDGTGSFRPMNRRRVLTAG</sequence>
<dbReference type="SMART" id="SM00530">
    <property type="entry name" value="HTH_XRE"/>
    <property type="match status" value="1"/>
</dbReference>
<dbReference type="CDD" id="cd00093">
    <property type="entry name" value="HTH_XRE"/>
    <property type="match status" value="1"/>
</dbReference>
<feature type="compositionally biased region" description="Basic and acidic residues" evidence="1">
    <location>
        <begin position="81"/>
        <end position="111"/>
    </location>
</feature>
<dbReference type="SUPFAM" id="SSF47413">
    <property type="entry name" value="lambda repressor-like DNA-binding domains"/>
    <property type="match status" value="1"/>
</dbReference>
<evidence type="ECO:0000259" key="2">
    <source>
        <dbReference type="PROSITE" id="PS50943"/>
    </source>
</evidence>
<dbReference type="Gene3D" id="1.10.260.40">
    <property type="entry name" value="lambda repressor-like DNA-binding domains"/>
    <property type="match status" value="1"/>
</dbReference>
<name>A0ABR5IVR7_9ACTN</name>
<evidence type="ECO:0000256" key="1">
    <source>
        <dbReference type="SAM" id="MobiDB-lite"/>
    </source>
</evidence>
<dbReference type="InterPro" id="IPR001387">
    <property type="entry name" value="Cro/C1-type_HTH"/>
</dbReference>
<dbReference type="EMBL" id="LGUT01003552">
    <property type="protein sequence ID" value="KOG85245.1"/>
    <property type="molecule type" value="Genomic_DNA"/>
</dbReference>
<keyword evidence="4" id="KW-1185">Reference proteome</keyword>
<comment type="caution">
    <text evidence="3">The sequence shown here is derived from an EMBL/GenBank/DDBJ whole genome shotgun (WGS) entry which is preliminary data.</text>
</comment>
<dbReference type="Pfam" id="PF13560">
    <property type="entry name" value="HTH_31"/>
    <property type="match status" value="1"/>
</dbReference>
<evidence type="ECO:0000313" key="4">
    <source>
        <dbReference type="Proteomes" id="UP000037020"/>
    </source>
</evidence>
<reference evidence="3 4" key="1">
    <citation type="submission" date="2015-07" db="EMBL/GenBank/DDBJ databases">
        <authorList>
            <person name="Ju K.-S."/>
            <person name="Doroghazi J.R."/>
            <person name="Metcalf W.W."/>
        </authorList>
    </citation>
    <scope>NUCLEOTIDE SEQUENCE [LARGE SCALE GENOMIC DNA]</scope>
    <source>
        <strain evidence="3 4">NRRL B-3589</strain>
    </source>
</reference>
<dbReference type="InterPro" id="IPR010982">
    <property type="entry name" value="Lambda_DNA-bd_dom_sf"/>
</dbReference>
<organism evidence="3 4">
    <name type="scientific">Streptomyces varsoviensis</name>
    <dbReference type="NCBI Taxonomy" id="67373"/>
    <lineage>
        <taxon>Bacteria</taxon>
        <taxon>Bacillati</taxon>
        <taxon>Actinomycetota</taxon>
        <taxon>Actinomycetes</taxon>
        <taxon>Kitasatosporales</taxon>
        <taxon>Streptomycetaceae</taxon>
        <taxon>Streptomyces</taxon>
    </lineage>
</organism>
<dbReference type="PROSITE" id="PS50943">
    <property type="entry name" value="HTH_CROC1"/>
    <property type="match status" value="1"/>
</dbReference>
<evidence type="ECO:0000313" key="3">
    <source>
        <dbReference type="EMBL" id="KOG85245.1"/>
    </source>
</evidence>
<gene>
    <name evidence="3" type="ORF">ADK38_37770</name>
</gene>
<proteinExistence type="predicted"/>